<sequence>MKFLRCARCLHDFEYENPLYRPLTLPICGHTMCSLCIDTICNQTKCSQDQVSVGIIHTPIDQLPTNHSL</sequence>
<evidence type="ECO:0000313" key="6">
    <source>
        <dbReference type="Proteomes" id="UP000663870"/>
    </source>
</evidence>
<keyword evidence="2" id="KW-0863">Zinc-finger</keyword>
<keyword evidence="1" id="KW-0479">Metal-binding</keyword>
<evidence type="ECO:0000256" key="1">
    <source>
        <dbReference type="ARBA" id="ARBA00022723"/>
    </source>
</evidence>
<dbReference type="EMBL" id="CAJNOL010002518">
    <property type="protein sequence ID" value="CAF1508210.1"/>
    <property type="molecule type" value="Genomic_DNA"/>
</dbReference>
<evidence type="ECO:0000313" key="4">
    <source>
        <dbReference type="EMBL" id="CAF1227155.1"/>
    </source>
</evidence>
<reference evidence="5" key="1">
    <citation type="submission" date="2021-02" db="EMBL/GenBank/DDBJ databases">
        <authorList>
            <person name="Nowell W R."/>
        </authorList>
    </citation>
    <scope>NUCLEOTIDE SEQUENCE</scope>
</reference>
<dbReference type="InterPro" id="IPR013083">
    <property type="entry name" value="Znf_RING/FYVE/PHD"/>
</dbReference>
<dbReference type="GO" id="GO:0008270">
    <property type="term" value="F:zinc ion binding"/>
    <property type="evidence" value="ECO:0007669"/>
    <property type="project" value="UniProtKB-KW"/>
</dbReference>
<dbReference type="Gene3D" id="3.30.40.10">
    <property type="entry name" value="Zinc/RING finger domain, C3HC4 (zinc finger)"/>
    <property type="match status" value="1"/>
</dbReference>
<organism evidence="5 6">
    <name type="scientific">Rotaria sordida</name>
    <dbReference type="NCBI Taxonomy" id="392033"/>
    <lineage>
        <taxon>Eukaryota</taxon>
        <taxon>Metazoa</taxon>
        <taxon>Spiralia</taxon>
        <taxon>Gnathifera</taxon>
        <taxon>Rotifera</taxon>
        <taxon>Eurotatoria</taxon>
        <taxon>Bdelloidea</taxon>
        <taxon>Philodinida</taxon>
        <taxon>Philodinidae</taxon>
        <taxon>Rotaria</taxon>
    </lineage>
</organism>
<comment type="caution">
    <text evidence="5">The sequence shown here is derived from an EMBL/GenBank/DDBJ whole genome shotgun (WGS) entry which is preliminary data.</text>
</comment>
<dbReference type="PROSITE" id="PS00518">
    <property type="entry name" value="ZF_RING_1"/>
    <property type="match status" value="1"/>
</dbReference>
<keyword evidence="3" id="KW-0862">Zinc</keyword>
<proteinExistence type="predicted"/>
<evidence type="ECO:0000256" key="2">
    <source>
        <dbReference type="ARBA" id="ARBA00022771"/>
    </source>
</evidence>
<protein>
    <recommendedName>
        <fullName evidence="7">RING-type domain-containing protein</fullName>
    </recommendedName>
</protein>
<gene>
    <name evidence="5" type="ORF">JXQ802_LOCUS40835</name>
    <name evidence="4" type="ORF">PYM288_LOCUS26190</name>
</gene>
<dbReference type="InterPro" id="IPR017907">
    <property type="entry name" value="Znf_RING_CS"/>
</dbReference>
<name>A0A815TLU9_9BILA</name>
<dbReference type="Proteomes" id="UP000663870">
    <property type="component" value="Unassembled WGS sequence"/>
</dbReference>
<evidence type="ECO:0000313" key="5">
    <source>
        <dbReference type="EMBL" id="CAF1508210.1"/>
    </source>
</evidence>
<dbReference type="SUPFAM" id="SSF57850">
    <property type="entry name" value="RING/U-box"/>
    <property type="match status" value="1"/>
</dbReference>
<evidence type="ECO:0008006" key="7">
    <source>
        <dbReference type="Google" id="ProtNLM"/>
    </source>
</evidence>
<accession>A0A815TLU9</accession>
<dbReference type="Proteomes" id="UP000663854">
    <property type="component" value="Unassembled WGS sequence"/>
</dbReference>
<dbReference type="EMBL" id="CAJNOH010001530">
    <property type="protein sequence ID" value="CAF1227155.1"/>
    <property type="molecule type" value="Genomic_DNA"/>
</dbReference>
<dbReference type="AlphaFoldDB" id="A0A815TLU9"/>
<evidence type="ECO:0000256" key="3">
    <source>
        <dbReference type="ARBA" id="ARBA00022833"/>
    </source>
</evidence>
<keyword evidence="6" id="KW-1185">Reference proteome</keyword>